<dbReference type="Proteomes" id="UP001159363">
    <property type="component" value="Chromosome 4"/>
</dbReference>
<comment type="subcellular location">
    <subcellularLocation>
        <location evidence="1">Nucleus</location>
    </subcellularLocation>
</comment>
<keyword evidence="3" id="KW-1185">Reference proteome</keyword>
<dbReference type="Gene3D" id="3.30.420.10">
    <property type="entry name" value="Ribonuclease H-like superfamily/Ribonuclease H"/>
    <property type="match status" value="1"/>
</dbReference>
<proteinExistence type="predicted"/>
<dbReference type="InterPro" id="IPR009057">
    <property type="entry name" value="Homeodomain-like_sf"/>
</dbReference>
<gene>
    <name evidence="2" type="ORF">PR048_015185</name>
</gene>
<protein>
    <submittedName>
        <fullName evidence="2">Uncharacterized protein</fullName>
    </submittedName>
</protein>
<accession>A0ABQ9HGH4</accession>
<comment type="caution">
    <text evidence="2">The sequence shown here is derived from an EMBL/GenBank/DDBJ whole genome shotgun (WGS) entry which is preliminary data.</text>
</comment>
<evidence type="ECO:0000256" key="1">
    <source>
        <dbReference type="ARBA" id="ARBA00004123"/>
    </source>
</evidence>
<reference evidence="2 3" key="1">
    <citation type="submission" date="2023-02" db="EMBL/GenBank/DDBJ databases">
        <title>LHISI_Scaffold_Assembly.</title>
        <authorList>
            <person name="Stuart O.P."/>
            <person name="Cleave R."/>
            <person name="Magrath M.J.L."/>
            <person name="Mikheyev A.S."/>
        </authorList>
    </citation>
    <scope>NUCLEOTIDE SEQUENCE [LARGE SCALE GENOMIC DNA]</scope>
    <source>
        <strain evidence="2">Daus_M_001</strain>
        <tissue evidence="2">Leg muscle</tissue>
    </source>
</reference>
<evidence type="ECO:0000313" key="3">
    <source>
        <dbReference type="Proteomes" id="UP001159363"/>
    </source>
</evidence>
<dbReference type="EMBL" id="JARBHB010000005">
    <property type="protein sequence ID" value="KAJ8883342.1"/>
    <property type="molecule type" value="Genomic_DNA"/>
</dbReference>
<name>A0ABQ9HGH4_9NEOP</name>
<evidence type="ECO:0000313" key="2">
    <source>
        <dbReference type="EMBL" id="KAJ8883342.1"/>
    </source>
</evidence>
<dbReference type="InterPro" id="IPR036397">
    <property type="entry name" value="RNaseH_sf"/>
</dbReference>
<organism evidence="2 3">
    <name type="scientific">Dryococelus australis</name>
    <dbReference type="NCBI Taxonomy" id="614101"/>
    <lineage>
        <taxon>Eukaryota</taxon>
        <taxon>Metazoa</taxon>
        <taxon>Ecdysozoa</taxon>
        <taxon>Arthropoda</taxon>
        <taxon>Hexapoda</taxon>
        <taxon>Insecta</taxon>
        <taxon>Pterygota</taxon>
        <taxon>Neoptera</taxon>
        <taxon>Polyneoptera</taxon>
        <taxon>Phasmatodea</taxon>
        <taxon>Verophasmatodea</taxon>
        <taxon>Anareolatae</taxon>
        <taxon>Phasmatidae</taxon>
        <taxon>Eurycanthinae</taxon>
        <taxon>Dryococelus</taxon>
    </lineage>
</organism>
<dbReference type="SUPFAM" id="SSF46689">
    <property type="entry name" value="Homeodomain-like"/>
    <property type="match status" value="1"/>
</dbReference>
<sequence>MLCITPAQVVPFRHHNFVNDRTIEINVVSFDRVYDYDANTTSNCRRTCVECGWGPAVTDGNLERGRKFSARISRNSDVLALETWGVWMGWDVLWVKAVHDKVSTFAMNLRKNSPYLSAYILKGALSDMHPVKLVALDGNLQPSPRSQPVSAAGSIRPSTRVRRGRLRAAGAYVSVEWLDVDSRRRDDKLNTSLPTTPLPCQRLSRGPRATKLRSQNFFSPKLPYSKCNVKLRPEGRAGFYCVSGLTPYAYKGGKSCKETCIAAKRDFRSHGLHFGAMTTFLSVLRASPNYEEQGRNRQERRKNPCDIELFSAFEAEKRGSYKGDNGTRYKCAIVAKRHALNWRALFSHCLYVGGSRNNEMRVKHSEDKAAPECKGGGNGRSPRKLAHQWHHDQDKGNWWKNVVFCVAHKLVLLLVKGRGGGAVRLLASHQGDRGSIPGRVTPGFLRVRILLVGWFSRGYPISPALAFRHCSILTSFHPLRLSRRHCQEPPKSLNSTQPLVACVHALVRNRLSVLEVFDARPSRASLRFGSHRFLVPSFRALTNLQRKHSPLFLDRKGMIIGFRAEEGSISETATFVNCSRASVVKVYRDWTNGTNGKYRRGNCGSPRAIEVRGERRLRWCMKANRQATVEQLAVRMYQRASGHVSIAKIQQILLRRGLRSRRKVDAPMLTQNVLDVSVSGEKRLRANTLHPLLDEHKEVGAVLWMGSSSTIIRLATHLEVSELGWKSMIKTFKVLLWSPNSPYHNPIEHLWNQLDRCVRRLSPQPHTNCRQHGSRYPWRRISTYLGTRSSTKNQQLCCHLRELIFACGNRAGRYRWSAGFLEHLPVPPPMHSGTAPYTHRFTLICSQDFDRKNCPNLFTPIYNHYDYTTFAKNASALSSRMYSVLCEIFYSSHAVCMQTISPNWEFDYIGSVVFVYFVQPQKDRFPVGRRGVVVRLLASHRNESGSIPDRGRSRILACGNRAGTMPLLGGFLEGLPFNPRHYIPTLLHTHLTSRSSTLNTPYCWSVKPFCWRVRLELSMPAPFASVYLIYSTAVTKLPFVNLVFG</sequence>